<evidence type="ECO:0000313" key="15">
    <source>
        <dbReference type="Proteomes" id="UP000466442"/>
    </source>
</evidence>
<dbReference type="GO" id="GO:0015293">
    <property type="term" value="F:symporter activity"/>
    <property type="evidence" value="ECO:0007669"/>
    <property type="project" value="TreeGrafter"/>
</dbReference>
<feature type="transmembrane region" description="Helical" evidence="13">
    <location>
        <begin position="334"/>
        <end position="359"/>
    </location>
</feature>
<reference evidence="14" key="1">
    <citation type="journal article" date="2021" name="Mol. Ecol. Resour.">
        <title>Apolygus lucorum genome provides insights into omnivorousness and mesophyll feeding.</title>
        <authorList>
            <person name="Liu Y."/>
            <person name="Liu H."/>
            <person name="Wang H."/>
            <person name="Huang T."/>
            <person name="Liu B."/>
            <person name="Yang B."/>
            <person name="Yin L."/>
            <person name="Li B."/>
            <person name="Zhang Y."/>
            <person name="Zhang S."/>
            <person name="Jiang F."/>
            <person name="Zhang X."/>
            <person name="Ren Y."/>
            <person name="Wang B."/>
            <person name="Wang S."/>
            <person name="Lu Y."/>
            <person name="Wu K."/>
            <person name="Fan W."/>
            <person name="Wang G."/>
        </authorList>
    </citation>
    <scope>NUCLEOTIDE SEQUENCE</scope>
    <source>
        <strain evidence="14">12Hb</strain>
    </source>
</reference>
<proteinExistence type="inferred from homology"/>
<feature type="transmembrane region" description="Helical" evidence="13">
    <location>
        <begin position="379"/>
        <end position="398"/>
    </location>
</feature>
<feature type="transmembrane region" description="Helical" evidence="13">
    <location>
        <begin position="516"/>
        <end position="540"/>
    </location>
</feature>
<evidence type="ECO:0000256" key="7">
    <source>
        <dbReference type="ARBA" id="ARBA00023053"/>
    </source>
</evidence>
<dbReference type="Gene3D" id="1.20.1730.10">
    <property type="entry name" value="Sodium/glucose cotransporter"/>
    <property type="match status" value="1"/>
</dbReference>
<evidence type="ECO:0000256" key="12">
    <source>
        <dbReference type="SAM" id="MobiDB-lite"/>
    </source>
</evidence>
<feature type="transmembrane region" description="Helical" evidence="13">
    <location>
        <begin position="6"/>
        <end position="28"/>
    </location>
</feature>
<keyword evidence="6 13" id="KW-1133">Transmembrane helix</keyword>
<evidence type="ECO:0000256" key="8">
    <source>
        <dbReference type="ARBA" id="ARBA00023065"/>
    </source>
</evidence>
<feature type="region of interest" description="Disordered" evidence="12">
    <location>
        <begin position="569"/>
        <end position="591"/>
    </location>
</feature>
<dbReference type="PANTHER" id="PTHR42985">
    <property type="entry name" value="SODIUM-COUPLED MONOCARBOXYLATE TRANSPORTER"/>
    <property type="match status" value="1"/>
</dbReference>
<dbReference type="PANTHER" id="PTHR42985:SF21">
    <property type="entry name" value="SODIUM-DEPENDENT MULTIVITAMIN TRANSPORTER-LIKE PROTEIN"/>
    <property type="match status" value="1"/>
</dbReference>
<feature type="transmembrane region" description="Helical" evidence="13">
    <location>
        <begin position="48"/>
        <end position="68"/>
    </location>
</feature>
<keyword evidence="15" id="KW-1185">Reference proteome</keyword>
<protein>
    <recommendedName>
        <fullName evidence="16">Sodium/solute symporter</fullName>
    </recommendedName>
</protein>
<sequence>MEGMSSPWIEYAVVALSLIITLGVGLYFSRDGKTSLQEYMLGSRRMTALPISLSIGATFLTGSSLVAASQEVYLYGMEVGLAPLIYATYGVASAWIYLPVSYSIKSASSFQFFDRRFNSRIRKFASIIYALETIHHTAMSIFIPAVSLSQVTGIRTFPIACVLALICLAYTASGGLKAVAKADSVQAVIFFTCAIVIIVVGICKAGGPREIWNKVEEGSRLNLFNFDTSTSTRYTFWNMIIGSIVLSTNLHLSPAYHQRVASMPTFKQAKQVVIWSSLFTGLFLSFTYLTGLVVYAYFAGCDPVLAKKNIRGYATILPYFVSQISQNVPGIEGIFLAGVIAAGLSTTTSCWNTVACTIYEDLVRPFLRSEPSKKTSFRILIGIVIIAATISTSFILLIEAMSSILEATLSLKSLSTSIYFILYHGGMFLPWVNTKGIIAGCLASGGMTYYIVIGNQNAKRNKLIKDLPKILTTANCLINGTTTMHSMNMTTTVGTEGSSLVTKVDPKVSSLLSLSMMLYMIPGAVLGLVVAYLVSLMTGLQDLNTVDREMIAPQMRWVLPKIKNDTRQSYLEGDEKEPTEDLPLKVSNEMT</sequence>
<accession>A0A8S9YBC4</accession>
<dbReference type="NCBIfam" id="TIGR00813">
    <property type="entry name" value="sss"/>
    <property type="match status" value="1"/>
</dbReference>
<dbReference type="InterPro" id="IPR001734">
    <property type="entry name" value="Na/solute_symporter"/>
</dbReference>
<keyword evidence="4" id="KW-1003">Cell membrane</keyword>
<evidence type="ECO:0000256" key="1">
    <source>
        <dbReference type="ARBA" id="ARBA00004651"/>
    </source>
</evidence>
<evidence type="ECO:0008006" key="16">
    <source>
        <dbReference type="Google" id="ProtNLM"/>
    </source>
</evidence>
<keyword evidence="7" id="KW-0915">Sodium</keyword>
<evidence type="ECO:0000256" key="2">
    <source>
        <dbReference type="ARBA" id="ARBA00006434"/>
    </source>
</evidence>
<dbReference type="EMBL" id="WIXP02000001">
    <property type="protein sequence ID" value="KAF6216645.1"/>
    <property type="molecule type" value="Genomic_DNA"/>
</dbReference>
<evidence type="ECO:0000256" key="4">
    <source>
        <dbReference type="ARBA" id="ARBA00022475"/>
    </source>
</evidence>
<comment type="subcellular location">
    <subcellularLocation>
        <location evidence="1">Cell membrane</location>
        <topology evidence="1">Multi-pass membrane protein</topology>
    </subcellularLocation>
</comment>
<comment type="similarity">
    <text evidence="2 11">Belongs to the sodium:solute symporter (SSF) (TC 2.A.21) family.</text>
</comment>
<evidence type="ECO:0000256" key="11">
    <source>
        <dbReference type="RuleBase" id="RU362091"/>
    </source>
</evidence>
<evidence type="ECO:0000256" key="9">
    <source>
        <dbReference type="ARBA" id="ARBA00023136"/>
    </source>
</evidence>
<dbReference type="InterPro" id="IPR038377">
    <property type="entry name" value="Na/Glc_symporter_sf"/>
</dbReference>
<keyword evidence="10" id="KW-0739">Sodium transport</keyword>
<dbReference type="InterPro" id="IPR051163">
    <property type="entry name" value="Sodium:Solute_Symporter_SSF"/>
</dbReference>
<keyword evidence="9 13" id="KW-0472">Membrane</keyword>
<evidence type="ECO:0000256" key="3">
    <source>
        <dbReference type="ARBA" id="ARBA00022448"/>
    </source>
</evidence>
<keyword evidence="3" id="KW-0813">Transport</keyword>
<dbReference type="PROSITE" id="PS50283">
    <property type="entry name" value="NA_SOLUT_SYMP_3"/>
    <property type="match status" value="1"/>
</dbReference>
<keyword evidence="5 13" id="KW-0812">Transmembrane</keyword>
<comment type="caution">
    <text evidence="14">The sequence shown here is derived from an EMBL/GenBank/DDBJ whole genome shotgun (WGS) entry which is preliminary data.</text>
</comment>
<organism evidence="14 15">
    <name type="scientific">Apolygus lucorum</name>
    <name type="common">Small green plant bug</name>
    <name type="synonym">Lygocoris lucorum</name>
    <dbReference type="NCBI Taxonomy" id="248454"/>
    <lineage>
        <taxon>Eukaryota</taxon>
        <taxon>Metazoa</taxon>
        <taxon>Ecdysozoa</taxon>
        <taxon>Arthropoda</taxon>
        <taxon>Hexapoda</taxon>
        <taxon>Insecta</taxon>
        <taxon>Pterygota</taxon>
        <taxon>Neoptera</taxon>
        <taxon>Paraneoptera</taxon>
        <taxon>Hemiptera</taxon>
        <taxon>Heteroptera</taxon>
        <taxon>Panheteroptera</taxon>
        <taxon>Cimicomorpha</taxon>
        <taxon>Miridae</taxon>
        <taxon>Mirini</taxon>
        <taxon>Apolygus</taxon>
    </lineage>
</organism>
<feature type="transmembrane region" description="Helical" evidence="13">
    <location>
        <begin position="157"/>
        <end position="176"/>
    </location>
</feature>
<feature type="transmembrane region" description="Helical" evidence="13">
    <location>
        <begin position="80"/>
        <end position="104"/>
    </location>
</feature>
<evidence type="ECO:0000256" key="6">
    <source>
        <dbReference type="ARBA" id="ARBA00022989"/>
    </source>
</evidence>
<evidence type="ECO:0000256" key="5">
    <source>
        <dbReference type="ARBA" id="ARBA00022692"/>
    </source>
</evidence>
<feature type="transmembrane region" description="Helical" evidence="13">
    <location>
        <begin position="436"/>
        <end position="453"/>
    </location>
</feature>
<feature type="transmembrane region" description="Helical" evidence="13">
    <location>
        <begin position="234"/>
        <end position="252"/>
    </location>
</feature>
<dbReference type="AlphaFoldDB" id="A0A8S9YBC4"/>
<name>A0A8S9YBC4_APOLU</name>
<keyword evidence="8" id="KW-0406">Ion transport</keyword>
<evidence type="ECO:0000256" key="10">
    <source>
        <dbReference type="ARBA" id="ARBA00023201"/>
    </source>
</evidence>
<feature type="transmembrane region" description="Helical" evidence="13">
    <location>
        <begin position="188"/>
        <end position="207"/>
    </location>
</feature>
<dbReference type="GO" id="GO:0006814">
    <property type="term" value="P:sodium ion transport"/>
    <property type="evidence" value="ECO:0007669"/>
    <property type="project" value="UniProtKB-KW"/>
</dbReference>
<dbReference type="GO" id="GO:0005886">
    <property type="term" value="C:plasma membrane"/>
    <property type="evidence" value="ECO:0007669"/>
    <property type="project" value="UniProtKB-SubCell"/>
</dbReference>
<dbReference type="Pfam" id="PF00474">
    <property type="entry name" value="SSF"/>
    <property type="match status" value="1"/>
</dbReference>
<gene>
    <name evidence="14" type="ORF">GE061_000991</name>
</gene>
<evidence type="ECO:0000313" key="14">
    <source>
        <dbReference type="EMBL" id="KAF6216645.1"/>
    </source>
</evidence>
<dbReference type="OrthoDB" id="6132759at2759"/>
<feature type="transmembrane region" description="Helical" evidence="13">
    <location>
        <begin position="272"/>
        <end position="298"/>
    </location>
</feature>
<feature type="transmembrane region" description="Helical" evidence="13">
    <location>
        <begin position="124"/>
        <end position="145"/>
    </location>
</feature>
<evidence type="ECO:0000256" key="13">
    <source>
        <dbReference type="SAM" id="Phobius"/>
    </source>
</evidence>
<dbReference type="Proteomes" id="UP000466442">
    <property type="component" value="Linkage Group LG1"/>
</dbReference>